<comment type="caution">
    <text evidence="1">The sequence shown here is derived from an EMBL/GenBank/DDBJ whole genome shotgun (WGS) entry which is preliminary data.</text>
</comment>
<protein>
    <submittedName>
        <fullName evidence="1">Biliverdin-producing heme oxygenase</fullName>
    </submittedName>
</protein>
<dbReference type="EMBL" id="JAGKSB010000001">
    <property type="protein sequence ID" value="MBP3942081.1"/>
    <property type="molecule type" value="Genomic_DNA"/>
</dbReference>
<dbReference type="Proteomes" id="UP000679691">
    <property type="component" value="Unassembled WGS sequence"/>
</dbReference>
<keyword evidence="2" id="KW-1185">Reference proteome</keyword>
<dbReference type="Gene3D" id="1.20.910.10">
    <property type="entry name" value="Heme oxygenase-like"/>
    <property type="match status" value="1"/>
</dbReference>
<dbReference type="RefSeq" id="WP_353545562.1">
    <property type="nucleotide sequence ID" value="NZ_JAGKSB010000001.1"/>
</dbReference>
<proteinExistence type="predicted"/>
<dbReference type="CDD" id="cd19166">
    <property type="entry name" value="HemeO-bac"/>
    <property type="match status" value="1"/>
</dbReference>
<dbReference type="Pfam" id="PF01126">
    <property type="entry name" value="Heme_oxygenase"/>
    <property type="match status" value="1"/>
</dbReference>
<dbReference type="InterPro" id="IPR016053">
    <property type="entry name" value="Haem_Oase-like"/>
</dbReference>
<reference evidence="1" key="1">
    <citation type="submission" date="2021-03" db="EMBL/GenBank/DDBJ databases">
        <authorList>
            <person name="Lu T."/>
            <person name="Wang Q."/>
            <person name="Han X."/>
        </authorList>
    </citation>
    <scope>NUCLEOTIDE SEQUENCE</scope>
    <source>
        <strain evidence="1">WQ 2009</strain>
    </source>
</reference>
<gene>
    <name evidence="1" type="ORF">J5U18_00630</name>
</gene>
<accession>A0A8T4HBB2</accession>
<dbReference type="SUPFAM" id="SSF48613">
    <property type="entry name" value="Heme oxygenase-like"/>
    <property type="match status" value="1"/>
</dbReference>
<dbReference type="InterPro" id="IPR016084">
    <property type="entry name" value="Haem_Oase-like_multi-hlx"/>
</dbReference>
<dbReference type="GO" id="GO:0004392">
    <property type="term" value="F:heme oxygenase (decyclizing) activity"/>
    <property type="evidence" value="ECO:0007669"/>
    <property type="project" value="InterPro"/>
</dbReference>
<organism evidence="1 2">
    <name type="scientific">Rhinopithecimicrobium faecis</name>
    <dbReference type="NCBI Taxonomy" id="2820698"/>
    <lineage>
        <taxon>Bacteria</taxon>
        <taxon>Pseudomonadati</taxon>
        <taxon>Bacteroidota</taxon>
        <taxon>Sphingobacteriia</taxon>
        <taxon>Sphingobacteriales</taxon>
        <taxon>Sphingobacteriaceae</taxon>
        <taxon>Rhinopithecimicrobium</taxon>
    </lineage>
</organism>
<name>A0A8T4HBB2_9SPHI</name>
<dbReference type="GO" id="GO:0006788">
    <property type="term" value="P:heme oxidation"/>
    <property type="evidence" value="ECO:0007669"/>
    <property type="project" value="InterPro"/>
</dbReference>
<sequence>MLSQQIKEATKQGHQELEKIVVQRLKSIQSEADYALVLKYFYAYFQAVENKINQHIPPSLAPYYAKRRDAAYLKKDILELGGHTSDIPQISIPEINNSASAIGALYVLEGSILGGPYIVQMLKKLGIDKGFNFFAGYAEQTTQNWEEFTSLINAEVQDYDGLALALIAAQDTFHKFALTFETTLSPIQG</sequence>
<evidence type="ECO:0000313" key="2">
    <source>
        <dbReference type="Proteomes" id="UP000679691"/>
    </source>
</evidence>
<dbReference type="AlphaFoldDB" id="A0A8T4HBB2"/>
<evidence type="ECO:0000313" key="1">
    <source>
        <dbReference type="EMBL" id="MBP3942081.1"/>
    </source>
</evidence>